<geneLocation type="plasmid" evidence="2">
    <name>unnamed</name>
</geneLocation>
<protein>
    <submittedName>
        <fullName evidence="2">Histone</fullName>
    </submittedName>
</protein>
<comment type="caution">
    <text evidence="2">The sequence shown here is derived from an EMBL/GenBank/DDBJ whole genome shotgun (WGS) entry which is preliminary data.</text>
</comment>
<accession>A0ABU5I8X9</accession>
<gene>
    <name evidence="2" type="ORF">SM757_00675</name>
</gene>
<keyword evidence="3" id="KW-1185">Reference proteome</keyword>
<proteinExistence type="predicted"/>
<organism evidence="2 3">
    <name type="scientific">Azohydromonas lata</name>
    <dbReference type="NCBI Taxonomy" id="45677"/>
    <lineage>
        <taxon>Bacteria</taxon>
        <taxon>Pseudomonadati</taxon>
        <taxon>Pseudomonadota</taxon>
        <taxon>Betaproteobacteria</taxon>
        <taxon>Burkholderiales</taxon>
        <taxon>Sphaerotilaceae</taxon>
        <taxon>Azohydromonas</taxon>
    </lineage>
</organism>
<keyword evidence="2" id="KW-0614">Plasmid</keyword>
<evidence type="ECO:0000256" key="1">
    <source>
        <dbReference type="SAM" id="MobiDB-lite"/>
    </source>
</evidence>
<dbReference type="RefSeq" id="WP_322464170.1">
    <property type="nucleotide sequence ID" value="NZ_JAXOJX010000001.1"/>
</dbReference>
<feature type="compositionally biased region" description="Low complexity" evidence="1">
    <location>
        <begin position="157"/>
        <end position="184"/>
    </location>
</feature>
<evidence type="ECO:0000313" key="3">
    <source>
        <dbReference type="Proteomes" id="UP001293718"/>
    </source>
</evidence>
<feature type="region of interest" description="Disordered" evidence="1">
    <location>
        <begin position="134"/>
        <end position="236"/>
    </location>
</feature>
<feature type="compositionally biased region" description="Basic residues" evidence="1">
    <location>
        <begin position="185"/>
        <end position="197"/>
    </location>
</feature>
<name>A0ABU5I8X9_9BURK</name>
<dbReference type="Proteomes" id="UP001293718">
    <property type="component" value="Unassembled WGS sequence"/>
</dbReference>
<sequence>MPTKKIAAAKKAVATKSAAKQAAPVAKKAAAKSAAQPVAAATFRTKIDVANLAVGAKTVKQLARAFAKLAQTLAKMDESGAVKLEQPVTAKGAHLATTDAKAAKRFGMEEGRAPRGAKTAAPAVKKAAVAAKAAQTPAPAPAPAPAKKAIAKKAAAKKSPAQATASDAGPVTAAADTATPAAKKAAAKKAPAKKAARKTAAANGSAKIQRAAGGESAAAPEAPPATDTPGAEAAAS</sequence>
<feature type="compositionally biased region" description="Low complexity" evidence="1">
    <location>
        <begin position="211"/>
        <end position="236"/>
    </location>
</feature>
<evidence type="ECO:0000313" key="2">
    <source>
        <dbReference type="EMBL" id="MDZ5455076.1"/>
    </source>
</evidence>
<reference evidence="2 3" key="1">
    <citation type="submission" date="2023-11" db="EMBL/GenBank/DDBJ databases">
        <title>Draft genome of Azohydromonas lata strain H1 (DSM1123), a polyhydroxyalkanoate producer.</title>
        <authorList>
            <person name="Traversa D."/>
            <person name="D'Addabbo P."/>
            <person name="Pazzani C."/>
            <person name="Manzari C."/>
            <person name="Chiara M."/>
            <person name="Scrascia M."/>
        </authorList>
    </citation>
    <scope>NUCLEOTIDE SEQUENCE [LARGE SCALE GENOMIC DNA]</scope>
    <source>
        <strain evidence="2 3">H1</strain>
        <plasmid evidence="2">unnamed</plasmid>
    </source>
</reference>
<dbReference type="EMBL" id="JAXOJX010000001">
    <property type="protein sequence ID" value="MDZ5455076.1"/>
    <property type="molecule type" value="Genomic_DNA"/>
</dbReference>